<dbReference type="InterPro" id="IPR000318">
    <property type="entry name" value="Nase_comp1_CS"/>
</dbReference>
<reference evidence="8 9" key="1">
    <citation type="submission" date="2018-05" db="EMBL/GenBank/DDBJ databases">
        <title>Zavarzinia sp. HR-AS.</title>
        <authorList>
            <person name="Lee Y."/>
            <person name="Jeon C.O."/>
        </authorList>
    </citation>
    <scope>NUCLEOTIDE SEQUENCE [LARGE SCALE GENOMIC DNA]</scope>
    <source>
        <strain evidence="8 9">HR-AS</strain>
    </source>
</reference>
<dbReference type="EMBL" id="QGLE01000002">
    <property type="protein sequence ID" value="PWR25191.1"/>
    <property type="molecule type" value="Genomic_DNA"/>
</dbReference>
<protein>
    <recommendedName>
        <fullName evidence="4">Nitrogenase iron-molybdenum cofactor biosynthesis protein NifN</fullName>
    </recommendedName>
</protein>
<gene>
    <name evidence="8" type="ORF">DKG74_05365</name>
</gene>
<dbReference type="NCBIfam" id="TIGR01285">
    <property type="entry name" value="nifN"/>
    <property type="match status" value="1"/>
</dbReference>
<organism evidence="8 9">
    <name type="scientific">Zavarzinia aquatilis</name>
    <dbReference type="NCBI Taxonomy" id="2211142"/>
    <lineage>
        <taxon>Bacteria</taxon>
        <taxon>Pseudomonadati</taxon>
        <taxon>Pseudomonadota</taxon>
        <taxon>Alphaproteobacteria</taxon>
        <taxon>Rhodospirillales</taxon>
        <taxon>Zavarziniaceae</taxon>
        <taxon>Zavarzinia</taxon>
    </lineage>
</organism>
<comment type="function">
    <text evidence="1">This protein may play a role in the biosynthesis of the prosthetic group of nitrogenase (FeMo cofactor).</text>
</comment>
<dbReference type="InterPro" id="IPR005975">
    <property type="entry name" value="Nase_Mo-Fe_CF"/>
</dbReference>
<dbReference type="Gene3D" id="3.40.50.1980">
    <property type="entry name" value="Nitrogenase molybdenum iron protein domain"/>
    <property type="match status" value="3"/>
</dbReference>
<evidence type="ECO:0000256" key="6">
    <source>
        <dbReference type="RuleBase" id="RU004021"/>
    </source>
</evidence>
<dbReference type="InterPro" id="IPR000510">
    <property type="entry name" value="Nase/OxRdtase_comp1"/>
</dbReference>
<dbReference type="Proteomes" id="UP000245461">
    <property type="component" value="Unassembled WGS sequence"/>
</dbReference>
<evidence type="ECO:0000256" key="5">
    <source>
        <dbReference type="ARBA" id="ARBA00023231"/>
    </source>
</evidence>
<dbReference type="OrthoDB" id="9800746at2"/>
<accession>A0A317EEK9</accession>
<evidence type="ECO:0000313" key="9">
    <source>
        <dbReference type="Proteomes" id="UP000245461"/>
    </source>
</evidence>
<comment type="pathway">
    <text evidence="2">Cofactor biosynthesis; Fe-Mo cofactor biosynthesis.</text>
</comment>
<dbReference type="RefSeq" id="WP_109903391.1">
    <property type="nucleotide sequence ID" value="NZ_QGLE01000002.1"/>
</dbReference>
<name>A0A317EEK9_9PROT</name>
<dbReference type="GO" id="GO:0016163">
    <property type="term" value="F:nitrogenase activity"/>
    <property type="evidence" value="ECO:0007669"/>
    <property type="project" value="InterPro"/>
</dbReference>
<comment type="caution">
    <text evidence="8">The sequence shown here is derived from an EMBL/GenBank/DDBJ whole genome shotgun (WGS) entry which is preliminary data.</text>
</comment>
<evidence type="ECO:0000256" key="2">
    <source>
        <dbReference type="ARBA" id="ARBA00005155"/>
    </source>
</evidence>
<evidence type="ECO:0000256" key="1">
    <source>
        <dbReference type="ARBA" id="ARBA00003171"/>
    </source>
</evidence>
<feature type="domain" description="Nitrogenase/oxidoreductase component 1" evidence="7">
    <location>
        <begin position="19"/>
        <end position="430"/>
    </location>
</feature>
<dbReference type="InterPro" id="IPR050152">
    <property type="entry name" value="ChlB/BchB/BchZ"/>
</dbReference>
<dbReference type="PANTHER" id="PTHR33712:SF7">
    <property type="entry name" value="LIGHT-INDEPENDENT PROTOCHLOROPHYLLIDE REDUCTASE SUBUNIT B"/>
    <property type="match status" value="1"/>
</dbReference>
<dbReference type="PROSITE" id="PS00699">
    <property type="entry name" value="NITROGENASE_1_1"/>
    <property type="match status" value="1"/>
</dbReference>
<dbReference type="PANTHER" id="PTHR33712">
    <property type="entry name" value="LIGHT-INDEPENDENT PROTOCHLOROPHYLLIDE REDUCTASE SUBUNIT B"/>
    <property type="match status" value="1"/>
</dbReference>
<keyword evidence="5 6" id="KW-0535">Nitrogen fixation</keyword>
<comment type="similarity">
    <text evidence="3 6">Belongs to the NifD/NifK/NifE/NifN family.</text>
</comment>
<dbReference type="SUPFAM" id="SSF53807">
    <property type="entry name" value="Helical backbone' metal receptor"/>
    <property type="match status" value="1"/>
</dbReference>
<proteinExistence type="inferred from homology"/>
<evidence type="ECO:0000256" key="4">
    <source>
        <dbReference type="ARBA" id="ARBA00013282"/>
    </source>
</evidence>
<dbReference type="AlphaFoldDB" id="A0A317EEK9"/>
<dbReference type="Gene3D" id="6.10.250.1090">
    <property type="match status" value="1"/>
</dbReference>
<evidence type="ECO:0000256" key="3">
    <source>
        <dbReference type="ARBA" id="ARBA00011002"/>
    </source>
</evidence>
<dbReference type="Pfam" id="PF00148">
    <property type="entry name" value="Oxidored_nitro"/>
    <property type="match status" value="1"/>
</dbReference>
<keyword evidence="9" id="KW-1185">Reference proteome</keyword>
<dbReference type="GO" id="GO:0065003">
    <property type="term" value="P:protein-containing complex assembly"/>
    <property type="evidence" value="ECO:0007669"/>
    <property type="project" value="InterPro"/>
</dbReference>
<sequence length="465" mass="48917">MATIRIPKKNLSVNPLKSSAPMGAALAYLGIDGAVPLFHGSQGCTSFALTLAVRHFKEDMPLQTTAIDEVSTVLGGADHLEEALINLTKRMKPKFVGIATTALVETRGEDFVGDLQGIIARRDELAETKIVLASTPDFAGALEDGWSKAVTAMIEALVTPGDRRDNPLRQINVLPGVHLTSADIEELRETIAAFGFTAVVLPDVSGSLDGHVNDAYSGPTSGGTRLGDIAEMGRALHTIAIGHHMRAPAEALQGLTGVPTTLFASLTGLAPTDSLITLLSHLSGQPVPASVKRRRSQLLDVMLDGHFHFGDRRVAIAADPDLLHGLALFFGGLGSEVVVAVASTGNSPALADIPSDEVIVGDLADFEAAAAANGAELLVTHAHGRQAAERLGLPHYRAGFPIFDRLGAQHRCTILYRGTRDLIVDIANLFIAARPEKRPADFADVLAPVPASLKGETTHAPTATC</sequence>
<evidence type="ECO:0000259" key="7">
    <source>
        <dbReference type="Pfam" id="PF00148"/>
    </source>
</evidence>
<dbReference type="CDD" id="cd01966">
    <property type="entry name" value="Nitrogenase_NifN_1"/>
    <property type="match status" value="1"/>
</dbReference>
<evidence type="ECO:0000313" key="8">
    <source>
        <dbReference type="EMBL" id="PWR25191.1"/>
    </source>
</evidence>
<dbReference type="UniPathway" id="UPA00782"/>